<dbReference type="InterPro" id="IPR029063">
    <property type="entry name" value="SAM-dependent_MTases_sf"/>
</dbReference>
<organism evidence="6 7">
    <name type="scientific">Streptomyces nojiriensis</name>
    <dbReference type="NCBI Taxonomy" id="66374"/>
    <lineage>
        <taxon>Bacteria</taxon>
        <taxon>Bacillati</taxon>
        <taxon>Actinomycetota</taxon>
        <taxon>Actinomycetes</taxon>
        <taxon>Kitasatosporales</taxon>
        <taxon>Streptomycetaceae</taxon>
        <taxon>Streptomyces</taxon>
    </lineage>
</organism>
<dbReference type="Gene3D" id="3.40.50.150">
    <property type="entry name" value="Vaccinia Virus protein VP39"/>
    <property type="match status" value="1"/>
</dbReference>
<keyword evidence="1" id="KW-0489">Methyltransferase</keyword>
<proteinExistence type="predicted"/>
<accession>A0ABQ3SLC7</accession>
<protein>
    <recommendedName>
        <fullName evidence="5">Methyltransferase small domain-containing protein</fullName>
    </recommendedName>
</protein>
<dbReference type="SUPFAM" id="SSF53335">
    <property type="entry name" value="S-adenosyl-L-methionine-dependent methyltransferases"/>
    <property type="match status" value="1"/>
</dbReference>
<dbReference type="Proteomes" id="UP000613974">
    <property type="component" value="Unassembled WGS sequence"/>
</dbReference>
<sequence length="243" mass="26136">MHPLPHSSADTSPTGQASAASAASGVGAHLVRRHGEAGECGFTLLGRRWHLLPEVFAPTHTDSTELFTRWLPFPAEGSFLEMGCGAGVTAVTAALEGCARVTAADINPEAVRNTHLNATRHGVADRVEAVRSDLFDALDPGARFDVVFWNSNVVHAPADFAYTRDLEYAVFDRDYAAHRRYIRDGLARLSGAGRLFLGFNSLGDTARLDAAVAEAGARITEHTALTRRAGDVPVAFRLMEITR</sequence>
<dbReference type="InterPro" id="IPR052190">
    <property type="entry name" value="Euk-Arch_PrmC-MTase"/>
</dbReference>
<feature type="region of interest" description="Disordered" evidence="4">
    <location>
        <begin position="1"/>
        <end position="21"/>
    </location>
</feature>
<dbReference type="PANTHER" id="PTHR45875:SF1">
    <property type="entry name" value="METHYLTRANSFERASE N6AMT1"/>
    <property type="match status" value="1"/>
</dbReference>
<keyword evidence="3" id="KW-0949">S-adenosyl-L-methionine</keyword>
<evidence type="ECO:0000313" key="6">
    <source>
        <dbReference type="EMBL" id="GHI68949.1"/>
    </source>
</evidence>
<gene>
    <name evidence="6" type="ORF">Snoj_28670</name>
</gene>
<evidence type="ECO:0000256" key="1">
    <source>
        <dbReference type="ARBA" id="ARBA00022603"/>
    </source>
</evidence>
<dbReference type="InterPro" id="IPR007848">
    <property type="entry name" value="Small_mtfrase_dom"/>
</dbReference>
<comment type="caution">
    <text evidence="6">The sequence shown here is derived from an EMBL/GenBank/DDBJ whole genome shotgun (WGS) entry which is preliminary data.</text>
</comment>
<evidence type="ECO:0000256" key="3">
    <source>
        <dbReference type="ARBA" id="ARBA00022691"/>
    </source>
</evidence>
<name>A0ABQ3SLC7_9ACTN</name>
<keyword evidence="7" id="KW-1185">Reference proteome</keyword>
<feature type="domain" description="Methyltransferase small" evidence="5">
    <location>
        <begin position="52"/>
        <end position="150"/>
    </location>
</feature>
<evidence type="ECO:0000259" key="5">
    <source>
        <dbReference type="Pfam" id="PF05175"/>
    </source>
</evidence>
<dbReference type="Pfam" id="PF05175">
    <property type="entry name" value="MTS"/>
    <property type="match status" value="1"/>
</dbReference>
<keyword evidence="2" id="KW-0808">Transferase</keyword>
<dbReference type="CDD" id="cd02440">
    <property type="entry name" value="AdoMet_MTases"/>
    <property type="match status" value="1"/>
</dbReference>
<evidence type="ECO:0000256" key="4">
    <source>
        <dbReference type="SAM" id="MobiDB-lite"/>
    </source>
</evidence>
<evidence type="ECO:0000256" key="2">
    <source>
        <dbReference type="ARBA" id="ARBA00022679"/>
    </source>
</evidence>
<reference evidence="7" key="1">
    <citation type="submission" date="2023-07" db="EMBL/GenBank/DDBJ databases">
        <title>Whole genome shotgun sequence of Streptomyces nojiriensis NBRC 13794.</title>
        <authorList>
            <person name="Komaki H."/>
            <person name="Tamura T."/>
        </authorList>
    </citation>
    <scope>NUCLEOTIDE SEQUENCE [LARGE SCALE GENOMIC DNA]</scope>
    <source>
        <strain evidence="7">NBRC 13794</strain>
    </source>
</reference>
<dbReference type="PANTHER" id="PTHR45875">
    <property type="entry name" value="METHYLTRANSFERASE N6AMT1"/>
    <property type="match status" value="1"/>
</dbReference>
<evidence type="ECO:0000313" key="7">
    <source>
        <dbReference type="Proteomes" id="UP000613974"/>
    </source>
</evidence>
<dbReference type="EMBL" id="BNEC01000005">
    <property type="protein sequence ID" value="GHI68949.1"/>
    <property type="molecule type" value="Genomic_DNA"/>
</dbReference>